<dbReference type="InParanoid" id="K0KDZ6"/>
<organism evidence="2 3">
    <name type="scientific">Wickerhamomyces ciferrii (strain ATCC 14091 / BCRC 22168 / CBS 111 / JCM 3599 / NBRC 0793 / NRRL Y-1031 F-60-10)</name>
    <name type="common">Yeast</name>
    <name type="synonym">Pichia ciferrii</name>
    <dbReference type="NCBI Taxonomy" id="1206466"/>
    <lineage>
        <taxon>Eukaryota</taxon>
        <taxon>Fungi</taxon>
        <taxon>Dikarya</taxon>
        <taxon>Ascomycota</taxon>
        <taxon>Saccharomycotina</taxon>
        <taxon>Saccharomycetes</taxon>
        <taxon>Phaffomycetales</taxon>
        <taxon>Wickerhamomycetaceae</taxon>
        <taxon>Wickerhamomyces</taxon>
    </lineage>
</organism>
<gene>
    <name evidence="2" type="ORF">BN7_2858</name>
</gene>
<keyword evidence="1" id="KW-0812">Transmembrane</keyword>
<dbReference type="HOGENOM" id="CLU_541017_0_0_1"/>
<dbReference type="Proteomes" id="UP000009328">
    <property type="component" value="Unassembled WGS sequence"/>
</dbReference>
<evidence type="ECO:0000313" key="2">
    <source>
        <dbReference type="EMBL" id="CCH43310.1"/>
    </source>
</evidence>
<comment type="caution">
    <text evidence="2">The sequence shown here is derived from an EMBL/GenBank/DDBJ whole genome shotgun (WGS) entry which is preliminary data.</text>
</comment>
<feature type="transmembrane region" description="Helical" evidence="1">
    <location>
        <begin position="16"/>
        <end position="36"/>
    </location>
</feature>
<proteinExistence type="predicted"/>
<name>K0KDZ6_WICCF</name>
<dbReference type="AlphaFoldDB" id="K0KDZ6"/>
<protein>
    <submittedName>
        <fullName evidence="2">Uncharacterized protein</fullName>
    </submittedName>
</protein>
<sequence>MDYWQRRERETKLYRFIELIVKVIPAVYIAIVFHLMGLKECDPPEPIGIVYSVRYEIEVRLHYAIKKFLWKTQKAGYYIRFKSSKGCNFFAKHYKRAQKSLLSFLNKLIKTYKGKPDISSNKELCFPSEIWLKIVQYGVNPGNMIRVNKRLFNLFSPMVYHSFHLDLVLSSTSLLQKQYSHYLDFAELYYLHPQDPYKLYENYQKSKGAKYEFLDTYHRRFPNESYYTSNCELSSGAVVTIKTKVFRSFKDVERFLSQTITNENSYFRHFVQELSSNITIIDDFNELIEDCFMFGETISKLSKNEALNVLSCNAKSFQVFDFLTEEYEDCIRKNIEPPLFKESLIDLVSTSYLPFKDILPENPYFREMTLAGILFDDLQEGKQRRRLHNIKTNGELENCNPFKIWDSVSKPKGNLFAKKESILKGPGTVQVHGRHFFTEEETQNFLSQFVRSVTEFESHRNFKSSILISGVTQIFDISQTQEDQNSIAVPYEVVPQIILINRSI</sequence>
<keyword evidence="1" id="KW-0472">Membrane</keyword>
<evidence type="ECO:0000256" key="1">
    <source>
        <dbReference type="SAM" id="Phobius"/>
    </source>
</evidence>
<keyword evidence="3" id="KW-1185">Reference proteome</keyword>
<accession>K0KDZ6</accession>
<dbReference type="EMBL" id="CAIF01000075">
    <property type="protein sequence ID" value="CCH43310.1"/>
    <property type="molecule type" value="Genomic_DNA"/>
</dbReference>
<keyword evidence="1" id="KW-1133">Transmembrane helix</keyword>
<evidence type="ECO:0000313" key="3">
    <source>
        <dbReference type="Proteomes" id="UP000009328"/>
    </source>
</evidence>
<reference evidence="2 3" key="1">
    <citation type="journal article" date="2012" name="Eukaryot. Cell">
        <title>Draft genome sequence of Wickerhamomyces ciferrii NRRL Y-1031 F-60-10.</title>
        <authorList>
            <person name="Schneider J."/>
            <person name="Andrea H."/>
            <person name="Blom J."/>
            <person name="Jaenicke S."/>
            <person name="Ruckert C."/>
            <person name="Schorsch C."/>
            <person name="Szczepanowski R."/>
            <person name="Farwick M."/>
            <person name="Goesmann A."/>
            <person name="Puhler A."/>
            <person name="Schaffer S."/>
            <person name="Tauch A."/>
            <person name="Kohler T."/>
            <person name="Brinkrolf K."/>
        </authorList>
    </citation>
    <scope>NUCLEOTIDE SEQUENCE [LARGE SCALE GENOMIC DNA]</scope>
    <source>
        <strain evidence="3">ATCC 14091 / BCRC 22168 / CBS 111 / JCM 3599 / NBRC 0793 / NRRL Y-1031 F-60-10</strain>
    </source>
</reference>